<feature type="region of interest" description="Disordered" evidence="1">
    <location>
        <begin position="149"/>
        <end position="190"/>
    </location>
</feature>
<accession>A0A091ATN2</accession>
<reference evidence="2 3" key="1">
    <citation type="submission" date="2013-09" db="EMBL/GenBank/DDBJ databases">
        <title>Genome sequencing of Arenimonas metalli.</title>
        <authorList>
            <person name="Chen F."/>
            <person name="Wang G."/>
        </authorList>
    </citation>
    <scope>NUCLEOTIDE SEQUENCE [LARGE SCALE GENOMIC DNA]</scope>
    <source>
        <strain evidence="2 3">CF5-1</strain>
    </source>
</reference>
<sequence length="190" mass="21016">MTRLVMAFERGFLKFRVDEASGRRDCVVAWPELVERIRALGASMEEGADLPLAARVLPAESELFGRPQRMPKHGKSRGSIQVVTDPSSVAWRRTLNWFVARTLLGQGGFRPALNVGGHAWMETLGQATEHPELRDRLNRASRVLVTAAKQPAGGRLREREPDQRSRAQFEATWGTTGPIKEASGGAHDHA</sequence>
<proteinExistence type="predicted"/>
<comment type="caution">
    <text evidence="2">The sequence shown here is derived from an EMBL/GenBank/DDBJ whole genome shotgun (WGS) entry which is preliminary data.</text>
</comment>
<protein>
    <submittedName>
        <fullName evidence="2">Uncharacterized protein</fullName>
    </submittedName>
</protein>
<keyword evidence="3" id="KW-1185">Reference proteome</keyword>
<evidence type="ECO:0000313" key="3">
    <source>
        <dbReference type="Proteomes" id="UP000029393"/>
    </source>
</evidence>
<dbReference type="AlphaFoldDB" id="A0A091ATN2"/>
<evidence type="ECO:0000313" key="2">
    <source>
        <dbReference type="EMBL" id="KFN42716.1"/>
    </source>
</evidence>
<gene>
    <name evidence="2" type="ORF">N787_03425</name>
</gene>
<dbReference type="Proteomes" id="UP000029393">
    <property type="component" value="Unassembled WGS sequence"/>
</dbReference>
<feature type="compositionally biased region" description="Basic and acidic residues" evidence="1">
    <location>
        <begin position="155"/>
        <end position="167"/>
    </location>
</feature>
<dbReference type="EMBL" id="AVCK01000044">
    <property type="protein sequence ID" value="KFN42716.1"/>
    <property type="molecule type" value="Genomic_DNA"/>
</dbReference>
<organism evidence="2 3">
    <name type="scientific">Arenimonas metalli CF5-1</name>
    <dbReference type="NCBI Taxonomy" id="1384056"/>
    <lineage>
        <taxon>Bacteria</taxon>
        <taxon>Pseudomonadati</taxon>
        <taxon>Pseudomonadota</taxon>
        <taxon>Gammaproteobacteria</taxon>
        <taxon>Lysobacterales</taxon>
        <taxon>Lysobacteraceae</taxon>
        <taxon>Arenimonas</taxon>
    </lineage>
</organism>
<evidence type="ECO:0000256" key="1">
    <source>
        <dbReference type="SAM" id="MobiDB-lite"/>
    </source>
</evidence>
<name>A0A091ATN2_9GAMM</name>